<evidence type="ECO:0000256" key="1">
    <source>
        <dbReference type="ARBA" id="ARBA00023125"/>
    </source>
</evidence>
<organism evidence="3 4">
    <name type="scientific">Limulus polyphemus</name>
    <name type="common">Atlantic horseshoe crab</name>
    <dbReference type="NCBI Taxonomy" id="6850"/>
    <lineage>
        <taxon>Eukaryota</taxon>
        <taxon>Metazoa</taxon>
        <taxon>Ecdysozoa</taxon>
        <taxon>Arthropoda</taxon>
        <taxon>Chelicerata</taxon>
        <taxon>Merostomata</taxon>
        <taxon>Xiphosura</taxon>
        <taxon>Limulidae</taxon>
        <taxon>Limulus</taxon>
    </lineage>
</organism>
<reference evidence="4" key="1">
    <citation type="submission" date="2025-08" db="UniProtKB">
        <authorList>
            <consortium name="RefSeq"/>
        </authorList>
    </citation>
    <scope>IDENTIFICATION</scope>
    <source>
        <tissue evidence="4">Muscle</tissue>
    </source>
</reference>
<dbReference type="InterPro" id="IPR012340">
    <property type="entry name" value="NA-bd_OB-fold"/>
</dbReference>
<evidence type="ECO:0000313" key="4">
    <source>
        <dbReference type="RefSeq" id="XP_013791723.1"/>
    </source>
</evidence>
<proteinExistence type="predicted"/>
<dbReference type="SUPFAM" id="SSF50249">
    <property type="entry name" value="Nucleic acid-binding proteins"/>
    <property type="match status" value="1"/>
</dbReference>
<sequence length="199" mass="22028">MEQTAIQDLKPGMKNLNITFIILEIGQPITTKEGHVVRTCKVADRSASINISVWDEPGLHIQPGDICKLTKGYASLWKGCLTLYTGKGGDIQKIGEFCMLFSETPNMSEPNPEYMQQIQVKLQGGEQRRSPTLQQPITTTQTVITQGMTPTGNGLAGQPSFNQRGPRPSVFHNNQPARTQIFIVNHNNGTNSKPRPSRR</sequence>
<dbReference type="Gene3D" id="2.40.50.140">
    <property type="entry name" value="Nucleic acid-binding proteins"/>
    <property type="match status" value="1"/>
</dbReference>
<gene>
    <name evidence="4" type="primary">LOC106475591</name>
</gene>
<dbReference type="InterPro" id="IPR051231">
    <property type="entry name" value="SOSS-B"/>
</dbReference>
<dbReference type="PANTHER" id="PTHR13356">
    <property type="entry name" value="OB FOLD NUCLEIC ACID BINDING PROTEIN-RELATED"/>
    <property type="match status" value="1"/>
</dbReference>
<evidence type="ECO:0000256" key="2">
    <source>
        <dbReference type="SAM" id="MobiDB-lite"/>
    </source>
</evidence>
<dbReference type="PANTHER" id="PTHR13356:SF0">
    <property type="entry name" value="SOSS COMPLEX SUBUNIT B HOMOLOG"/>
    <property type="match status" value="1"/>
</dbReference>
<dbReference type="GeneID" id="106475591"/>
<evidence type="ECO:0000313" key="3">
    <source>
        <dbReference type="Proteomes" id="UP000694941"/>
    </source>
</evidence>
<dbReference type="CDD" id="cd04491">
    <property type="entry name" value="SoSSB_OBF"/>
    <property type="match status" value="1"/>
</dbReference>
<name>A0ABM1BZR7_LIMPO</name>
<accession>A0ABM1BZR7</accession>
<keyword evidence="3" id="KW-1185">Reference proteome</keyword>
<protein>
    <submittedName>
        <fullName evidence="4">SOSS complex subunit B1-like</fullName>
    </submittedName>
</protein>
<dbReference type="Proteomes" id="UP000694941">
    <property type="component" value="Unplaced"/>
</dbReference>
<keyword evidence="1" id="KW-0238">DNA-binding</keyword>
<dbReference type="RefSeq" id="XP_013791723.1">
    <property type="nucleotide sequence ID" value="XM_013936269.1"/>
</dbReference>
<feature type="region of interest" description="Disordered" evidence="2">
    <location>
        <begin position="147"/>
        <end position="173"/>
    </location>
</feature>